<dbReference type="InterPro" id="IPR050559">
    <property type="entry name" value="P-Pant_transferase_sf"/>
</dbReference>
<dbReference type="Pfam" id="PF01648">
    <property type="entry name" value="ACPS"/>
    <property type="match status" value="1"/>
</dbReference>
<comment type="caution">
    <text evidence="4">The sequence shown here is derived from an EMBL/GenBank/DDBJ whole genome shotgun (WGS) entry which is preliminary data.</text>
</comment>
<dbReference type="GO" id="GO:0005829">
    <property type="term" value="C:cytosol"/>
    <property type="evidence" value="ECO:0007669"/>
    <property type="project" value="TreeGrafter"/>
</dbReference>
<evidence type="ECO:0000259" key="3">
    <source>
        <dbReference type="Pfam" id="PF01648"/>
    </source>
</evidence>
<keyword evidence="5" id="KW-1185">Reference proteome</keyword>
<dbReference type="GO" id="GO:0008897">
    <property type="term" value="F:holo-[acyl-carrier-protein] synthase activity"/>
    <property type="evidence" value="ECO:0007669"/>
    <property type="project" value="InterPro"/>
</dbReference>
<dbReference type="Gene3D" id="3.90.470.20">
    <property type="entry name" value="4'-phosphopantetheinyl transferase domain"/>
    <property type="match status" value="2"/>
</dbReference>
<dbReference type="GO" id="GO:0000287">
    <property type="term" value="F:magnesium ion binding"/>
    <property type="evidence" value="ECO:0007669"/>
    <property type="project" value="InterPro"/>
</dbReference>
<evidence type="ECO:0000256" key="2">
    <source>
        <dbReference type="ARBA" id="ARBA00022679"/>
    </source>
</evidence>
<accession>A0A560GE08</accession>
<feature type="domain" description="4'-phosphopantetheinyl transferase" evidence="3">
    <location>
        <begin position="108"/>
        <end position="178"/>
    </location>
</feature>
<comment type="similarity">
    <text evidence="1">Belongs to the P-Pant transferase superfamily. Gsp/Sfp/HetI/AcpT family.</text>
</comment>
<dbReference type="PANTHER" id="PTHR12215">
    <property type="entry name" value="PHOSPHOPANTETHEINE TRANSFERASE"/>
    <property type="match status" value="1"/>
</dbReference>
<dbReference type="PANTHER" id="PTHR12215:SF10">
    <property type="entry name" value="L-AMINOADIPATE-SEMIALDEHYDE DEHYDROGENASE-PHOSPHOPANTETHEINYL TRANSFERASE"/>
    <property type="match status" value="1"/>
</dbReference>
<gene>
    <name evidence="4" type="ORF">FBZ88_101292</name>
</gene>
<dbReference type="EMBL" id="VITO01000001">
    <property type="protein sequence ID" value="TWB31920.1"/>
    <property type="molecule type" value="Genomic_DNA"/>
</dbReference>
<dbReference type="GO" id="GO:0019878">
    <property type="term" value="P:lysine biosynthetic process via aminoadipic acid"/>
    <property type="evidence" value="ECO:0007669"/>
    <property type="project" value="TreeGrafter"/>
</dbReference>
<evidence type="ECO:0000313" key="5">
    <source>
        <dbReference type="Proteomes" id="UP000316545"/>
    </source>
</evidence>
<dbReference type="InterPro" id="IPR008278">
    <property type="entry name" value="4-PPantetheinyl_Trfase_dom"/>
</dbReference>
<keyword evidence="2 4" id="KW-0808">Transferase</keyword>
<dbReference type="RefSeq" id="WP_186464139.1">
    <property type="nucleotide sequence ID" value="NZ_JAYNFR010000021.1"/>
</dbReference>
<evidence type="ECO:0000256" key="1">
    <source>
        <dbReference type="ARBA" id="ARBA00010990"/>
    </source>
</evidence>
<organism evidence="4 5">
    <name type="scientific">Nitrospirillum amazonense</name>
    <dbReference type="NCBI Taxonomy" id="28077"/>
    <lineage>
        <taxon>Bacteria</taxon>
        <taxon>Pseudomonadati</taxon>
        <taxon>Pseudomonadota</taxon>
        <taxon>Alphaproteobacteria</taxon>
        <taxon>Rhodospirillales</taxon>
        <taxon>Azospirillaceae</taxon>
        <taxon>Nitrospirillum</taxon>
    </lineage>
</organism>
<proteinExistence type="inferred from homology"/>
<reference evidence="4 5" key="1">
    <citation type="submission" date="2019-06" db="EMBL/GenBank/DDBJ databases">
        <title>Genomic Encyclopedia of Type Strains, Phase IV (KMG-V): Genome sequencing to study the core and pangenomes of soil and plant-associated prokaryotes.</title>
        <authorList>
            <person name="Whitman W."/>
        </authorList>
    </citation>
    <scope>NUCLEOTIDE SEQUENCE [LARGE SCALE GENOMIC DNA]</scope>
    <source>
        <strain evidence="4 5">BR 11865</strain>
    </source>
</reference>
<sequence>MPLLRTLPLSTLDDAAYDRLWPLLDEGERARARRFVFEVNRREYVAAHGLARLWLGRLLGRPPAALAFAPLTPQGKPGLVDAPAGLDFNLSHTDGLVACAVTLEVGTRIGVDVERGERRIGAELATAMFAAEELAWLDARPAGRSGPDLVTFWTLKEAYIKALGLGLSLPTDSFAIALDGPTLIRDGGSLPVGQACRLWVRDLSSGHAAAVAWMGPAWIEGKGQPPTDLVMEEGLADLW</sequence>
<dbReference type="InterPro" id="IPR037143">
    <property type="entry name" value="4-PPantetheinyl_Trfase_dom_sf"/>
</dbReference>
<protein>
    <submittedName>
        <fullName evidence="4">4'-phosphopantetheinyl transferase</fullName>
    </submittedName>
</protein>
<name>A0A560GE08_9PROT</name>
<dbReference type="Proteomes" id="UP000316545">
    <property type="component" value="Unassembled WGS sequence"/>
</dbReference>
<dbReference type="AlphaFoldDB" id="A0A560GE08"/>
<dbReference type="SUPFAM" id="SSF56214">
    <property type="entry name" value="4'-phosphopantetheinyl transferase"/>
    <property type="match status" value="2"/>
</dbReference>
<evidence type="ECO:0000313" key="4">
    <source>
        <dbReference type="EMBL" id="TWB31920.1"/>
    </source>
</evidence>